<dbReference type="SUPFAM" id="SSF50037">
    <property type="entry name" value="C-terminal domain of transcriptional repressors"/>
    <property type="match status" value="1"/>
</dbReference>
<evidence type="ECO:0000256" key="1">
    <source>
        <dbReference type="ARBA" id="ARBA00023004"/>
    </source>
</evidence>
<accession>A0A497EXX8</accession>
<evidence type="ECO:0000313" key="3">
    <source>
        <dbReference type="EMBL" id="RLE51892.1"/>
    </source>
</evidence>
<dbReference type="Pfam" id="PF04023">
    <property type="entry name" value="FeoA"/>
    <property type="match status" value="1"/>
</dbReference>
<dbReference type="InterPro" id="IPR007167">
    <property type="entry name" value="Fe-transptr_FeoA-like"/>
</dbReference>
<keyword evidence="1" id="KW-0408">Iron</keyword>
<name>A0A497EXX8_9CREN</name>
<evidence type="ECO:0000313" key="4">
    <source>
        <dbReference type="Proteomes" id="UP000272051"/>
    </source>
</evidence>
<dbReference type="AlphaFoldDB" id="A0A497EXX8"/>
<dbReference type="EMBL" id="QMQX01000079">
    <property type="protein sequence ID" value="RLE51892.1"/>
    <property type="molecule type" value="Genomic_DNA"/>
</dbReference>
<dbReference type="Proteomes" id="UP000272051">
    <property type="component" value="Unassembled WGS sequence"/>
</dbReference>
<dbReference type="InterPro" id="IPR052713">
    <property type="entry name" value="FeoA"/>
</dbReference>
<evidence type="ECO:0000259" key="2">
    <source>
        <dbReference type="SMART" id="SM00899"/>
    </source>
</evidence>
<dbReference type="PANTHER" id="PTHR42954">
    <property type="entry name" value="FE(2+) TRANSPORT PROTEIN A"/>
    <property type="match status" value="1"/>
</dbReference>
<dbReference type="Gene3D" id="2.30.30.90">
    <property type="match status" value="1"/>
</dbReference>
<dbReference type="GO" id="GO:0046914">
    <property type="term" value="F:transition metal ion binding"/>
    <property type="evidence" value="ECO:0007669"/>
    <property type="project" value="InterPro"/>
</dbReference>
<feature type="domain" description="Ferrous iron transporter FeoA-like" evidence="2">
    <location>
        <begin position="6"/>
        <end position="78"/>
    </location>
</feature>
<dbReference type="PANTHER" id="PTHR42954:SF2">
    <property type="entry name" value="FE(2+) TRANSPORT PROTEIN A"/>
    <property type="match status" value="1"/>
</dbReference>
<sequence length="81" mass="9006">MSKNVIRLSEASVGKEYVIERVEGHGLFKRRLLDMGLVPGEKVKVVRVAPLGDPIDLVTRGFDVSVRKSEASLVWVRETEG</sequence>
<gene>
    <name evidence="3" type="ORF">DRJ33_04950</name>
</gene>
<reference evidence="3 4" key="1">
    <citation type="submission" date="2018-06" db="EMBL/GenBank/DDBJ databases">
        <title>Extensive metabolic versatility and redundancy in microbially diverse, dynamic hydrothermal sediments.</title>
        <authorList>
            <person name="Dombrowski N."/>
            <person name="Teske A."/>
            <person name="Baker B.J."/>
        </authorList>
    </citation>
    <scope>NUCLEOTIDE SEQUENCE [LARGE SCALE GENOMIC DNA]</scope>
    <source>
        <strain evidence="3">B34_G17</strain>
    </source>
</reference>
<organism evidence="3 4">
    <name type="scientific">Thermoproteota archaeon</name>
    <dbReference type="NCBI Taxonomy" id="2056631"/>
    <lineage>
        <taxon>Archaea</taxon>
        <taxon>Thermoproteota</taxon>
    </lineage>
</organism>
<comment type="caution">
    <text evidence="3">The sequence shown here is derived from an EMBL/GenBank/DDBJ whole genome shotgun (WGS) entry which is preliminary data.</text>
</comment>
<proteinExistence type="predicted"/>
<dbReference type="SMART" id="SM00899">
    <property type="entry name" value="FeoA"/>
    <property type="match status" value="1"/>
</dbReference>
<dbReference type="InterPro" id="IPR038157">
    <property type="entry name" value="FeoA_core_dom"/>
</dbReference>
<dbReference type="InterPro" id="IPR008988">
    <property type="entry name" value="Transcriptional_repressor_C"/>
</dbReference>
<protein>
    <recommendedName>
        <fullName evidence="2">Ferrous iron transporter FeoA-like domain-containing protein</fullName>
    </recommendedName>
</protein>